<protein>
    <submittedName>
        <fullName evidence="2">Uncharacterized protein</fullName>
    </submittedName>
</protein>
<organism evidence="2">
    <name type="scientific">Anopheles coluzzii</name>
    <name type="common">African malaria mosquito</name>
    <dbReference type="NCBI Taxonomy" id="1518534"/>
    <lineage>
        <taxon>Eukaryota</taxon>
        <taxon>Metazoa</taxon>
        <taxon>Ecdysozoa</taxon>
        <taxon>Arthropoda</taxon>
        <taxon>Hexapoda</taxon>
        <taxon>Insecta</taxon>
        <taxon>Pterygota</taxon>
        <taxon>Neoptera</taxon>
        <taxon>Endopterygota</taxon>
        <taxon>Diptera</taxon>
        <taxon>Nematocera</taxon>
        <taxon>Culicoidea</taxon>
        <taxon>Culicidae</taxon>
        <taxon>Anophelinae</taxon>
        <taxon>Anopheles</taxon>
    </lineage>
</organism>
<keyword evidence="1" id="KW-1133">Transmembrane helix</keyword>
<feature type="transmembrane region" description="Helical" evidence="1">
    <location>
        <begin position="89"/>
        <end position="106"/>
    </location>
</feature>
<reference evidence="2" key="1">
    <citation type="submission" date="2022-08" db="UniProtKB">
        <authorList>
            <consortium name="EnsemblMetazoa"/>
        </authorList>
    </citation>
    <scope>IDENTIFICATION</scope>
</reference>
<evidence type="ECO:0000256" key="1">
    <source>
        <dbReference type="SAM" id="Phobius"/>
    </source>
</evidence>
<sequence length="107" mass="11390">MSSTFIWLRLAVVSVSEDEIPLMISVLLPSTDRNLDLMALGVLPMNVRIRFVAGESRGLSSGAASRSRRSSRTIVPLGNGSRFRSQPPLLASLLTVLLASVVVAAIG</sequence>
<accession>A0A8W7PFS0</accession>
<evidence type="ECO:0000313" key="2">
    <source>
        <dbReference type="EnsemblMetazoa" id="ACOM031021-PA.1"/>
    </source>
</evidence>
<keyword evidence="1" id="KW-0472">Membrane</keyword>
<dbReference type="EnsemblMetazoa" id="ACOM031021-RA">
    <property type="protein sequence ID" value="ACOM031021-PA.1"/>
    <property type="gene ID" value="ACOM031021"/>
</dbReference>
<name>A0A8W7PFS0_ANOCL</name>
<proteinExistence type="predicted"/>
<keyword evidence="1" id="KW-0812">Transmembrane</keyword>
<dbReference type="AlphaFoldDB" id="A0A8W7PFS0"/>
<dbReference type="Proteomes" id="UP000075882">
    <property type="component" value="Unassembled WGS sequence"/>
</dbReference>